<dbReference type="PROSITE" id="PS52016">
    <property type="entry name" value="TONB_DEPENDENT_REC_3"/>
    <property type="match status" value="1"/>
</dbReference>
<evidence type="ECO:0000256" key="8">
    <source>
        <dbReference type="ARBA" id="ARBA00023170"/>
    </source>
</evidence>
<gene>
    <name evidence="14" type="ordered locus">Desac_1752</name>
</gene>
<organism evidence="14 15">
    <name type="scientific">Desulfobacca acetoxidans (strain ATCC 700848 / DSM 11109 / ASRB2)</name>
    <dbReference type="NCBI Taxonomy" id="880072"/>
    <lineage>
        <taxon>Bacteria</taxon>
        <taxon>Pseudomonadati</taxon>
        <taxon>Thermodesulfobacteriota</taxon>
        <taxon>Desulfobaccia</taxon>
        <taxon>Desulfobaccales</taxon>
        <taxon>Desulfobaccaceae</taxon>
        <taxon>Desulfobacca</taxon>
    </lineage>
</organism>
<evidence type="ECO:0000259" key="13">
    <source>
        <dbReference type="Pfam" id="PF07715"/>
    </source>
</evidence>
<sequence>MKRKWFGTWGVLILLLLLLVQPVPGEEAGEIKPESEVKEEAAAKVEEEAKLPQIEVLAHKEKAATSTVVTKEDISIGPYMNLPGYLEEQSGVDMSRRSFLGVRSHQLSLRGFDESRYQVYLNGRTFKGAGVKGGFYVDWSTLTPQDLERLEIIRGGLSAEYGNTLGGVITINTQRGSKEPKIYLDSYWGSWDTQNYRLLHTGSKGPVEYVIGISYGNTEGYLRNNFVHDRVNFNTSLTYNTPFDLSLTGAVRYISQKNGWIVYNRPDSPYYNPDYPQSDSDGLYGPPVTYSGNPQNGFTFGDNSYSYTQRWEWDFEAKQKFWTGDATFRLFYFQATRNDFWYAMNNPSLLIGQRGSWDEDSWGWNFKIRQQPGKVRLGFGLEGNYFGYGGTDYSDLNAAYYATLPTASSGPRDAQKLHGGFVDAAMPFWKYFELYLGLRYDNYDAAPTVGATGNIVPTLRADALSPKSTLTIRPTDTTEGYLSVNFSTRFPTLPESYWFSAGYQPANRMGYLSPEFGMQYEAGILQQLPWSASLRLRTYYYDMNNYIRTVFGYRPSRVVYNIDLAKLRGVELEGLLPLPYNLTAFANYTWQQTSTSPDPLDADVRELVDLPDHKVNLGMRYRASNEAEAKVYLRIVSHTYQPQLTIKNQTITGISYLPLKGFATLNLEGRYPVMQYQGYKGFLYFGVDNLFSNHYEESYGYPMPTATVYGGIQLRY</sequence>
<dbReference type="EMBL" id="CP002629">
    <property type="protein sequence ID" value="AEB09592.1"/>
    <property type="molecule type" value="Genomic_DNA"/>
</dbReference>
<keyword evidence="6 11" id="KW-0798">TonB box</keyword>
<dbReference type="Pfam" id="PF07715">
    <property type="entry name" value="Plug"/>
    <property type="match status" value="1"/>
</dbReference>
<dbReference type="InterPro" id="IPR000531">
    <property type="entry name" value="Beta-barrel_TonB"/>
</dbReference>
<dbReference type="KEGG" id="dao:Desac_1752"/>
<keyword evidence="3 10" id="KW-1134">Transmembrane beta strand</keyword>
<reference evidence="14 15" key="1">
    <citation type="journal article" date="2011" name="Stand. Genomic Sci.">
        <title>Complete genome sequence of the acetate-degrading sulfate reducer Desulfobacca acetoxidans type strain (ASRB2).</title>
        <authorList>
            <person name="Goker M."/>
            <person name="Teshima H."/>
            <person name="Lapidus A."/>
            <person name="Nolan M."/>
            <person name="Lucas S."/>
            <person name="Hammon N."/>
            <person name="Deshpande S."/>
            <person name="Cheng J.F."/>
            <person name="Tapia R."/>
            <person name="Han C."/>
            <person name="Goodwin L."/>
            <person name="Pitluck S."/>
            <person name="Huntemann M."/>
            <person name="Liolios K."/>
            <person name="Ivanova N."/>
            <person name="Pagani I."/>
            <person name="Mavromatis K."/>
            <person name="Ovchinikova G."/>
            <person name="Pati A."/>
            <person name="Chen A."/>
            <person name="Palaniappan K."/>
            <person name="Land M."/>
            <person name="Hauser L."/>
            <person name="Brambilla E.M."/>
            <person name="Rohde M."/>
            <person name="Spring S."/>
            <person name="Detter J.C."/>
            <person name="Woyke T."/>
            <person name="Bristow J."/>
            <person name="Eisen J.A."/>
            <person name="Markowitz V."/>
            <person name="Hugenholtz P."/>
            <person name="Kyrpides N.C."/>
            <person name="Klenk H.P."/>
        </authorList>
    </citation>
    <scope>NUCLEOTIDE SEQUENCE [LARGE SCALE GENOMIC DNA]</scope>
    <source>
        <strain evidence="15">ATCC 700848 / DSM 11109 / ASRB2</strain>
    </source>
</reference>
<dbReference type="HOGENOM" id="CLU_008287_18_4_7"/>
<evidence type="ECO:0000259" key="12">
    <source>
        <dbReference type="Pfam" id="PF00593"/>
    </source>
</evidence>
<dbReference type="InterPro" id="IPR036942">
    <property type="entry name" value="Beta-barrel_TonB_sf"/>
</dbReference>
<dbReference type="GO" id="GO:0015344">
    <property type="term" value="F:siderophore uptake transmembrane transporter activity"/>
    <property type="evidence" value="ECO:0007669"/>
    <property type="project" value="TreeGrafter"/>
</dbReference>
<dbReference type="eggNOG" id="COG4206">
    <property type="taxonomic scope" value="Bacteria"/>
</dbReference>
<dbReference type="PANTHER" id="PTHR30069:SF29">
    <property type="entry name" value="HEMOGLOBIN AND HEMOGLOBIN-HAPTOGLOBIN-BINDING PROTEIN 1-RELATED"/>
    <property type="match status" value="1"/>
</dbReference>
<keyword evidence="8 14" id="KW-0675">Receptor</keyword>
<keyword evidence="9 10" id="KW-0998">Cell outer membrane</keyword>
<feature type="domain" description="TonB-dependent receptor-like beta-barrel" evidence="12">
    <location>
        <begin position="266"/>
        <end position="690"/>
    </location>
</feature>
<keyword evidence="5" id="KW-0732">Signal</keyword>
<keyword evidence="7 10" id="KW-0472">Membrane</keyword>
<evidence type="ECO:0000313" key="15">
    <source>
        <dbReference type="Proteomes" id="UP000000483"/>
    </source>
</evidence>
<comment type="subcellular location">
    <subcellularLocation>
        <location evidence="1 10">Cell outer membrane</location>
        <topology evidence="1 10">Multi-pass membrane protein</topology>
    </subcellularLocation>
</comment>
<evidence type="ECO:0000313" key="14">
    <source>
        <dbReference type="EMBL" id="AEB09592.1"/>
    </source>
</evidence>
<evidence type="ECO:0000256" key="3">
    <source>
        <dbReference type="ARBA" id="ARBA00022452"/>
    </source>
</evidence>
<evidence type="ECO:0000256" key="5">
    <source>
        <dbReference type="ARBA" id="ARBA00022729"/>
    </source>
</evidence>
<keyword evidence="2 10" id="KW-0813">Transport</keyword>
<dbReference type="Gene3D" id="2.170.130.10">
    <property type="entry name" value="TonB-dependent receptor, plug domain"/>
    <property type="match status" value="1"/>
</dbReference>
<evidence type="ECO:0000256" key="11">
    <source>
        <dbReference type="RuleBase" id="RU003357"/>
    </source>
</evidence>
<dbReference type="AlphaFoldDB" id="F2ND18"/>
<keyword evidence="15" id="KW-1185">Reference proteome</keyword>
<evidence type="ECO:0000256" key="2">
    <source>
        <dbReference type="ARBA" id="ARBA00022448"/>
    </source>
</evidence>
<dbReference type="Pfam" id="PF00593">
    <property type="entry name" value="TonB_dep_Rec_b-barrel"/>
    <property type="match status" value="1"/>
</dbReference>
<proteinExistence type="inferred from homology"/>
<accession>F2ND18</accession>
<dbReference type="GO" id="GO:0009279">
    <property type="term" value="C:cell outer membrane"/>
    <property type="evidence" value="ECO:0007669"/>
    <property type="project" value="UniProtKB-SubCell"/>
</dbReference>
<keyword evidence="4 10" id="KW-0812">Transmembrane</keyword>
<dbReference type="Proteomes" id="UP000000483">
    <property type="component" value="Chromosome"/>
</dbReference>
<comment type="similarity">
    <text evidence="10 11">Belongs to the TonB-dependent receptor family.</text>
</comment>
<evidence type="ECO:0000256" key="7">
    <source>
        <dbReference type="ARBA" id="ARBA00023136"/>
    </source>
</evidence>
<protein>
    <submittedName>
        <fullName evidence="14">TonB-dependent receptor plug</fullName>
    </submittedName>
</protein>
<dbReference type="InterPro" id="IPR039426">
    <property type="entry name" value="TonB-dep_rcpt-like"/>
</dbReference>
<dbReference type="RefSeq" id="WP_013706702.1">
    <property type="nucleotide sequence ID" value="NC_015388.1"/>
</dbReference>
<evidence type="ECO:0000256" key="9">
    <source>
        <dbReference type="ARBA" id="ARBA00023237"/>
    </source>
</evidence>
<reference evidence="15" key="2">
    <citation type="submission" date="2011-03" db="EMBL/GenBank/DDBJ databases">
        <title>The complete genome of Desulfobacca acetoxidans DSM 11109.</title>
        <authorList>
            <consortium name="US DOE Joint Genome Institute (JGI-PGF)"/>
            <person name="Lucas S."/>
            <person name="Copeland A."/>
            <person name="Lapidus A."/>
            <person name="Bruce D."/>
            <person name="Goodwin L."/>
            <person name="Pitluck S."/>
            <person name="Peters L."/>
            <person name="Kyrpides N."/>
            <person name="Mavromatis K."/>
            <person name="Ivanova N."/>
            <person name="Ovchinnikova G."/>
            <person name="Teshima H."/>
            <person name="Detter J.C."/>
            <person name="Han C."/>
            <person name="Land M."/>
            <person name="Hauser L."/>
            <person name="Markowitz V."/>
            <person name="Cheng J.-F."/>
            <person name="Hugenholtz P."/>
            <person name="Woyke T."/>
            <person name="Wu D."/>
            <person name="Spring S."/>
            <person name="Schueler E."/>
            <person name="Brambilla E."/>
            <person name="Klenk H.-P."/>
            <person name="Eisen J.A."/>
        </authorList>
    </citation>
    <scope>NUCLEOTIDE SEQUENCE [LARGE SCALE GENOMIC DNA]</scope>
    <source>
        <strain evidence="15">ATCC 700848 / DSM 11109 / ASRB2</strain>
    </source>
</reference>
<dbReference type="OrthoDB" id="9763670at2"/>
<dbReference type="InterPro" id="IPR012910">
    <property type="entry name" value="Plug_dom"/>
</dbReference>
<dbReference type="InterPro" id="IPR037066">
    <property type="entry name" value="Plug_dom_sf"/>
</dbReference>
<evidence type="ECO:0000256" key="6">
    <source>
        <dbReference type="ARBA" id="ARBA00023077"/>
    </source>
</evidence>
<dbReference type="STRING" id="880072.Desac_1752"/>
<evidence type="ECO:0000256" key="4">
    <source>
        <dbReference type="ARBA" id="ARBA00022692"/>
    </source>
</evidence>
<dbReference type="GO" id="GO:0044718">
    <property type="term" value="P:siderophore transmembrane transport"/>
    <property type="evidence" value="ECO:0007669"/>
    <property type="project" value="TreeGrafter"/>
</dbReference>
<dbReference type="Gene3D" id="2.40.170.20">
    <property type="entry name" value="TonB-dependent receptor, beta-barrel domain"/>
    <property type="match status" value="1"/>
</dbReference>
<evidence type="ECO:0000256" key="1">
    <source>
        <dbReference type="ARBA" id="ARBA00004571"/>
    </source>
</evidence>
<evidence type="ECO:0000256" key="10">
    <source>
        <dbReference type="PROSITE-ProRule" id="PRU01360"/>
    </source>
</evidence>
<name>F2ND18_DESAR</name>
<dbReference type="SUPFAM" id="SSF56935">
    <property type="entry name" value="Porins"/>
    <property type="match status" value="1"/>
</dbReference>
<feature type="domain" description="TonB-dependent receptor plug" evidence="13">
    <location>
        <begin position="61"/>
        <end position="168"/>
    </location>
</feature>
<dbReference type="PANTHER" id="PTHR30069">
    <property type="entry name" value="TONB-DEPENDENT OUTER MEMBRANE RECEPTOR"/>
    <property type="match status" value="1"/>
</dbReference>